<dbReference type="OrthoDB" id="9792695at2"/>
<proteinExistence type="inferred from homology"/>
<evidence type="ECO:0000313" key="6">
    <source>
        <dbReference type="Proteomes" id="UP000309215"/>
    </source>
</evidence>
<dbReference type="PANTHER" id="PTHR11527">
    <property type="entry name" value="HEAT-SHOCK PROTEIN 20 FAMILY MEMBER"/>
    <property type="match status" value="1"/>
</dbReference>
<comment type="caution">
    <text evidence="5">The sequence shown here is derived from an EMBL/GenBank/DDBJ whole genome shotgun (WGS) entry which is preliminary data.</text>
</comment>
<protein>
    <submittedName>
        <fullName evidence="5">Hsp20/alpha crystallin family protein</fullName>
    </submittedName>
</protein>
<evidence type="ECO:0000256" key="2">
    <source>
        <dbReference type="RuleBase" id="RU003616"/>
    </source>
</evidence>
<dbReference type="RefSeq" id="WP_136927492.1">
    <property type="nucleotide sequence ID" value="NZ_SSMQ01000002.1"/>
</dbReference>
<evidence type="ECO:0000256" key="1">
    <source>
        <dbReference type="PROSITE-ProRule" id="PRU00285"/>
    </source>
</evidence>
<dbReference type="SUPFAM" id="SSF49764">
    <property type="entry name" value="HSP20-like chaperones"/>
    <property type="match status" value="1"/>
</dbReference>
<evidence type="ECO:0000256" key="3">
    <source>
        <dbReference type="SAM" id="MobiDB-lite"/>
    </source>
</evidence>
<evidence type="ECO:0000313" key="5">
    <source>
        <dbReference type="EMBL" id="TKD12854.1"/>
    </source>
</evidence>
<sequence length="127" mass="13475">MNAQISRDERDHQTEAPETRRGVAPAVDIFENKTELLIVADLPGVGPGDIAVRLDKNELTIAGKRASAPEGNALAVEGRPGDFSRTFLVPQGIVADGITAEVAQGVLKVRLPKVSSQKPRQIAVKAS</sequence>
<feature type="compositionally biased region" description="Basic and acidic residues" evidence="3">
    <location>
        <begin position="1"/>
        <end position="21"/>
    </location>
</feature>
<comment type="similarity">
    <text evidence="1 2">Belongs to the small heat shock protein (HSP20) family.</text>
</comment>
<dbReference type="AlphaFoldDB" id="A0A4U1JJF2"/>
<feature type="region of interest" description="Disordered" evidence="3">
    <location>
        <begin position="1"/>
        <end position="23"/>
    </location>
</feature>
<accession>A0A4U1JJF2</accession>
<dbReference type="EMBL" id="SSMQ01000002">
    <property type="protein sequence ID" value="TKD12854.1"/>
    <property type="molecule type" value="Genomic_DNA"/>
</dbReference>
<feature type="domain" description="SHSP" evidence="4">
    <location>
        <begin position="18"/>
        <end position="127"/>
    </location>
</feature>
<dbReference type="CDD" id="cd06464">
    <property type="entry name" value="ACD_sHsps-like"/>
    <property type="match status" value="1"/>
</dbReference>
<dbReference type="PROSITE" id="PS01031">
    <property type="entry name" value="SHSP"/>
    <property type="match status" value="1"/>
</dbReference>
<dbReference type="InterPro" id="IPR002068">
    <property type="entry name" value="A-crystallin/Hsp20_dom"/>
</dbReference>
<reference evidence="5 6" key="1">
    <citation type="submission" date="2019-04" db="EMBL/GenBank/DDBJ databases">
        <authorList>
            <person name="Li Y."/>
            <person name="Wang J."/>
        </authorList>
    </citation>
    <scope>NUCLEOTIDE SEQUENCE [LARGE SCALE GENOMIC DNA]</scope>
    <source>
        <strain evidence="5 6">DSM 14668</strain>
    </source>
</reference>
<dbReference type="InterPro" id="IPR031107">
    <property type="entry name" value="Small_HSP"/>
</dbReference>
<dbReference type="Gene3D" id="2.60.40.790">
    <property type="match status" value="1"/>
</dbReference>
<dbReference type="InterPro" id="IPR008978">
    <property type="entry name" value="HSP20-like_chaperone"/>
</dbReference>
<keyword evidence="6" id="KW-1185">Reference proteome</keyword>
<organism evidence="5 6">
    <name type="scientific">Polyangium fumosum</name>
    <dbReference type="NCBI Taxonomy" id="889272"/>
    <lineage>
        <taxon>Bacteria</taxon>
        <taxon>Pseudomonadati</taxon>
        <taxon>Myxococcota</taxon>
        <taxon>Polyangia</taxon>
        <taxon>Polyangiales</taxon>
        <taxon>Polyangiaceae</taxon>
        <taxon>Polyangium</taxon>
    </lineage>
</organism>
<gene>
    <name evidence="5" type="ORF">E8A74_03655</name>
</gene>
<dbReference type="Proteomes" id="UP000309215">
    <property type="component" value="Unassembled WGS sequence"/>
</dbReference>
<dbReference type="Pfam" id="PF00011">
    <property type="entry name" value="HSP20"/>
    <property type="match status" value="1"/>
</dbReference>
<name>A0A4U1JJF2_9BACT</name>
<evidence type="ECO:0000259" key="4">
    <source>
        <dbReference type="PROSITE" id="PS01031"/>
    </source>
</evidence>